<dbReference type="PANTHER" id="PTHR48081:SF8">
    <property type="entry name" value="ALPHA_BETA HYDROLASE FOLD-3 DOMAIN-CONTAINING PROTEIN-RELATED"/>
    <property type="match status" value="1"/>
</dbReference>
<dbReference type="GO" id="GO:0016787">
    <property type="term" value="F:hydrolase activity"/>
    <property type="evidence" value="ECO:0007669"/>
    <property type="project" value="UniProtKB-KW"/>
</dbReference>
<dbReference type="Pfam" id="PF07859">
    <property type="entry name" value="Abhydrolase_3"/>
    <property type="match status" value="1"/>
</dbReference>
<keyword evidence="4" id="KW-1185">Reference proteome</keyword>
<evidence type="ECO:0000313" key="3">
    <source>
        <dbReference type="EMBL" id="RKG86197.1"/>
    </source>
</evidence>
<evidence type="ECO:0000256" key="1">
    <source>
        <dbReference type="ARBA" id="ARBA00022801"/>
    </source>
</evidence>
<dbReference type="Gene3D" id="3.40.50.1820">
    <property type="entry name" value="alpha/beta hydrolase"/>
    <property type="match status" value="1"/>
</dbReference>
<evidence type="ECO:0000259" key="2">
    <source>
        <dbReference type="Pfam" id="PF07859"/>
    </source>
</evidence>
<name>A0A3A8IRX4_9BACT</name>
<sequence length="297" mass="33053">MSLRMRLVAAVLRTRRGPTRGPAQLQHEYAGRKYPPPAPLRQSLRKRCDVREERVLGQVVYTLTPKAEATGWHVIYTHGGAFVNPLQGAHWDIIERLIRETGATVTVPLYPLAPEHPYTETFRLLEQVYRDVLRNVSPGRLVLCGDSAGGNLALTQALHYRSQNLPLPGHLFLFAPWLDLTMSHPEVAAVEPRDVMLRAAELAEWGRWWAGSSDPRGPLLSPLFADLAGLPPIHIEQGTDDLFLPDARQLRDRVAAVGGQVELHETRGGFHVFMGATFTPEAHAVFRRISGLLGTAR</sequence>
<dbReference type="SUPFAM" id="SSF53474">
    <property type="entry name" value="alpha/beta-Hydrolases"/>
    <property type="match status" value="1"/>
</dbReference>
<dbReference type="AlphaFoldDB" id="A0A3A8IRX4"/>
<proteinExistence type="predicted"/>
<dbReference type="InterPro" id="IPR029058">
    <property type="entry name" value="AB_hydrolase_fold"/>
</dbReference>
<comment type="caution">
    <text evidence="3">The sequence shown here is derived from an EMBL/GenBank/DDBJ whole genome shotgun (WGS) entry which is preliminary data.</text>
</comment>
<keyword evidence="1 3" id="KW-0378">Hydrolase</keyword>
<dbReference type="RefSeq" id="WP_120541941.1">
    <property type="nucleotide sequence ID" value="NZ_RAVZ01000118.1"/>
</dbReference>
<accession>A0A3A8IRX4</accession>
<dbReference type="OrthoDB" id="24847at2"/>
<reference evidence="4" key="1">
    <citation type="submission" date="2018-09" db="EMBL/GenBank/DDBJ databases">
        <authorList>
            <person name="Livingstone P.G."/>
            <person name="Whitworth D.E."/>
        </authorList>
    </citation>
    <scope>NUCLEOTIDE SEQUENCE [LARGE SCALE GENOMIC DNA]</scope>
    <source>
        <strain evidence="4">CA054A</strain>
    </source>
</reference>
<dbReference type="PANTHER" id="PTHR48081">
    <property type="entry name" value="AB HYDROLASE SUPERFAMILY PROTEIN C4A8.06C"/>
    <property type="match status" value="1"/>
</dbReference>
<protein>
    <submittedName>
        <fullName evidence="3">Steryl acetyl hydrolase</fullName>
    </submittedName>
</protein>
<dbReference type="EMBL" id="RAVZ01000118">
    <property type="protein sequence ID" value="RKG86197.1"/>
    <property type="molecule type" value="Genomic_DNA"/>
</dbReference>
<feature type="domain" description="Alpha/beta hydrolase fold-3" evidence="2">
    <location>
        <begin position="74"/>
        <end position="274"/>
    </location>
</feature>
<evidence type="ECO:0000313" key="4">
    <source>
        <dbReference type="Proteomes" id="UP000268094"/>
    </source>
</evidence>
<dbReference type="Proteomes" id="UP000268094">
    <property type="component" value="Unassembled WGS sequence"/>
</dbReference>
<dbReference type="InterPro" id="IPR050300">
    <property type="entry name" value="GDXG_lipolytic_enzyme"/>
</dbReference>
<dbReference type="InterPro" id="IPR013094">
    <property type="entry name" value="AB_hydrolase_3"/>
</dbReference>
<gene>
    <name evidence="3" type="ORF">D7V88_18360</name>
</gene>
<organism evidence="3 4">
    <name type="scientific">Corallococcus terminator</name>
    <dbReference type="NCBI Taxonomy" id="2316733"/>
    <lineage>
        <taxon>Bacteria</taxon>
        <taxon>Pseudomonadati</taxon>
        <taxon>Myxococcota</taxon>
        <taxon>Myxococcia</taxon>
        <taxon>Myxococcales</taxon>
        <taxon>Cystobacterineae</taxon>
        <taxon>Myxococcaceae</taxon>
        <taxon>Corallococcus</taxon>
    </lineage>
</organism>